<evidence type="ECO:0000313" key="5">
    <source>
        <dbReference type="Proteomes" id="UP001561046"/>
    </source>
</evidence>
<keyword evidence="1" id="KW-0472">Membrane</keyword>
<comment type="caution">
    <text evidence="4">The sequence shown here is derived from an EMBL/GenBank/DDBJ whole genome shotgun (WGS) entry which is preliminary data.</text>
</comment>
<sequence length="309" mass="31702">MPNKTPALICRALAAIVFAWLGLLAALPAWAQAGTQLQPVPELTGRVIDTTGTLASGDLQSLGAQLKKLEDDTGAQVVVLMVPTTAPEDIAAYAWRVASSWKLGRKEIGDGSLIVVAKNDRRMRIEVARRLEGAIPDIQAGRIIDGAMKPRFRADDYAGGLSAAIEQMGLLIRGEKLPAPEAQRARQSWTQHADFLLPLLFFGFPLGIAVARAVFGRAVGSLVVGGAAGALAYVFTTSLMIAGFAAFLGLLFTLLSNLSRGGRGGPYIGTGGGGWSSGGGGGSWSSGGGDSFSSGGGGSFGGGGASGDW</sequence>
<dbReference type="RefSeq" id="WP_369337419.1">
    <property type="nucleotide sequence ID" value="NZ_JBFYGN010000004.1"/>
</dbReference>
<protein>
    <submittedName>
        <fullName evidence="4">YgcG family protein</fullName>
    </submittedName>
</protein>
<organism evidence="4 5">
    <name type="scientific">Comamonas guangdongensis</name>
    <dbReference type="NCBI Taxonomy" id="510515"/>
    <lineage>
        <taxon>Bacteria</taxon>
        <taxon>Pseudomonadati</taxon>
        <taxon>Pseudomonadota</taxon>
        <taxon>Betaproteobacteria</taxon>
        <taxon>Burkholderiales</taxon>
        <taxon>Comamonadaceae</taxon>
        <taxon>Comamonas</taxon>
    </lineage>
</organism>
<reference evidence="4 5" key="1">
    <citation type="journal article" date="2013" name="Int. J. Syst. Evol. Microbiol.">
        <title>Comamonas guangdongensis sp. nov., isolated from subterranean forest sediment, and emended description of the genus Comamonas.</title>
        <authorList>
            <person name="Zhang J."/>
            <person name="Wang Y."/>
            <person name="Zhou S."/>
            <person name="Wu C."/>
            <person name="He J."/>
            <person name="Li F."/>
        </authorList>
    </citation>
    <scope>NUCLEOTIDE SEQUENCE [LARGE SCALE GENOMIC DNA]</scope>
    <source>
        <strain evidence="4 5">CCTCC AB2011133</strain>
    </source>
</reference>
<accession>A0ABV3ZTI6</accession>
<evidence type="ECO:0000256" key="2">
    <source>
        <dbReference type="SAM" id="SignalP"/>
    </source>
</evidence>
<dbReference type="EMBL" id="JBFYGN010000004">
    <property type="protein sequence ID" value="MEX8192204.1"/>
    <property type="molecule type" value="Genomic_DNA"/>
</dbReference>
<keyword evidence="1" id="KW-0812">Transmembrane</keyword>
<evidence type="ECO:0000259" key="3">
    <source>
        <dbReference type="Pfam" id="PF04536"/>
    </source>
</evidence>
<dbReference type="PANTHER" id="PTHR30373">
    <property type="entry name" value="UPF0603 PROTEIN YGCG"/>
    <property type="match status" value="1"/>
</dbReference>
<dbReference type="Proteomes" id="UP001561046">
    <property type="component" value="Unassembled WGS sequence"/>
</dbReference>
<proteinExistence type="predicted"/>
<feature type="transmembrane region" description="Helical" evidence="1">
    <location>
        <begin position="195"/>
        <end position="215"/>
    </location>
</feature>
<feature type="transmembrane region" description="Helical" evidence="1">
    <location>
        <begin position="222"/>
        <end position="255"/>
    </location>
</feature>
<feature type="chain" id="PRO_5045493906" evidence="2">
    <location>
        <begin position="32"/>
        <end position="309"/>
    </location>
</feature>
<dbReference type="InterPro" id="IPR007621">
    <property type="entry name" value="TPM_dom"/>
</dbReference>
<dbReference type="Pfam" id="PF04536">
    <property type="entry name" value="TPM_phosphatase"/>
    <property type="match status" value="1"/>
</dbReference>
<keyword evidence="5" id="KW-1185">Reference proteome</keyword>
<feature type="signal peptide" evidence="2">
    <location>
        <begin position="1"/>
        <end position="31"/>
    </location>
</feature>
<gene>
    <name evidence="4" type="ORF">AB6724_05060</name>
</gene>
<feature type="domain" description="TPM" evidence="3">
    <location>
        <begin position="47"/>
        <end position="168"/>
    </location>
</feature>
<evidence type="ECO:0000256" key="1">
    <source>
        <dbReference type="SAM" id="Phobius"/>
    </source>
</evidence>
<dbReference type="Gene3D" id="3.10.310.50">
    <property type="match status" value="1"/>
</dbReference>
<name>A0ABV3ZTI6_9BURK</name>
<keyword evidence="1" id="KW-1133">Transmembrane helix</keyword>
<evidence type="ECO:0000313" key="4">
    <source>
        <dbReference type="EMBL" id="MEX8192204.1"/>
    </source>
</evidence>
<dbReference type="PANTHER" id="PTHR30373:SF2">
    <property type="entry name" value="UPF0603 PROTEIN YGCG"/>
    <property type="match status" value="1"/>
</dbReference>
<keyword evidence="2" id="KW-0732">Signal</keyword>